<dbReference type="AlphaFoldDB" id="A0A1K1LV83"/>
<feature type="compositionally biased region" description="Basic and acidic residues" evidence="3">
    <location>
        <begin position="1"/>
        <end position="11"/>
    </location>
</feature>
<dbReference type="Proteomes" id="UP000183461">
    <property type="component" value="Unassembled WGS sequence"/>
</dbReference>
<dbReference type="InterPro" id="IPR036034">
    <property type="entry name" value="PDZ_sf"/>
</dbReference>
<dbReference type="Gene3D" id="2.40.10.120">
    <property type="match status" value="1"/>
</dbReference>
<evidence type="ECO:0000256" key="1">
    <source>
        <dbReference type="ARBA" id="ARBA00022670"/>
    </source>
</evidence>
<dbReference type="SUPFAM" id="SSF50156">
    <property type="entry name" value="PDZ domain-like"/>
    <property type="match status" value="1"/>
</dbReference>
<evidence type="ECO:0000313" key="7">
    <source>
        <dbReference type="Proteomes" id="UP000183461"/>
    </source>
</evidence>
<name>A0A1K1LV83_RUMFL</name>
<dbReference type="GO" id="GO:0006508">
    <property type="term" value="P:proteolysis"/>
    <property type="evidence" value="ECO:0007669"/>
    <property type="project" value="UniProtKB-KW"/>
</dbReference>
<feature type="region of interest" description="Disordered" evidence="3">
    <location>
        <begin position="1"/>
        <end position="57"/>
    </location>
</feature>
<feature type="domain" description="PDZ" evidence="5">
    <location>
        <begin position="366"/>
        <end position="456"/>
    </location>
</feature>
<dbReference type="InterPro" id="IPR001478">
    <property type="entry name" value="PDZ"/>
</dbReference>
<dbReference type="Pfam" id="PF13365">
    <property type="entry name" value="Trypsin_2"/>
    <property type="match status" value="1"/>
</dbReference>
<dbReference type="SMART" id="SM00228">
    <property type="entry name" value="PDZ"/>
    <property type="match status" value="1"/>
</dbReference>
<evidence type="ECO:0000259" key="5">
    <source>
        <dbReference type="PROSITE" id="PS50106"/>
    </source>
</evidence>
<keyword evidence="2" id="KW-0378">Hydrolase</keyword>
<keyword evidence="4" id="KW-0812">Transmembrane</keyword>
<evidence type="ECO:0000256" key="2">
    <source>
        <dbReference type="ARBA" id="ARBA00022801"/>
    </source>
</evidence>
<dbReference type="Pfam" id="PF13180">
    <property type="entry name" value="PDZ_2"/>
    <property type="match status" value="1"/>
</dbReference>
<accession>A0A1K1LV83</accession>
<dbReference type="PANTHER" id="PTHR43343:SF3">
    <property type="entry name" value="PROTEASE DO-LIKE 8, CHLOROPLASTIC"/>
    <property type="match status" value="1"/>
</dbReference>
<feature type="transmembrane region" description="Helical" evidence="4">
    <location>
        <begin position="68"/>
        <end position="90"/>
    </location>
</feature>
<dbReference type="InterPro" id="IPR001940">
    <property type="entry name" value="Peptidase_S1C"/>
</dbReference>
<dbReference type="GO" id="GO:0004252">
    <property type="term" value="F:serine-type endopeptidase activity"/>
    <property type="evidence" value="ECO:0007669"/>
    <property type="project" value="InterPro"/>
</dbReference>
<keyword evidence="4" id="KW-1133">Transmembrane helix</keyword>
<dbReference type="SUPFAM" id="SSF50494">
    <property type="entry name" value="Trypsin-like serine proteases"/>
    <property type="match status" value="1"/>
</dbReference>
<dbReference type="PROSITE" id="PS50106">
    <property type="entry name" value="PDZ"/>
    <property type="match status" value="1"/>
</dbReference>
<keyword evidence="1 6" id="KW-0645">Protease</keyword>
<reference evidence="6 7" key="1">
    <citation type="submission" date="2016-11" db="EMBL/GenBank/DDBJ databases">
        <authorList>
            <person name="Jaros S."/>
            <person name="Januszkiewicz K."/>
            <person name="Wedrychowicz H."/>
        </authorList>
    </citation>
    <scope>NUCLEOTIDE SEQUENCE [LARGE SCALE GENOMIC DNA]</scope>
    <source>
        <strain evidence="6 7">YL228</strain>
    </source>
</reference>
<gene>
    <name evidence="6" type="ORF">SAMN02910280_0781</name>
</gene>
<organism evidence="6 7">
    <name type="scientific">Ruminococcus flavefaciens</name>
    <dbReference type="NCBI Taxonomy" id="1265"/>
    <lineage>
        <taxon>Bacteria</taxon>
        <taxon>Bacillati</taxon>
        <taxon>Bacillota</taxon>
        <taxon>Clostridia</taxon>
        <taxon>Eubacteriales</taxon>
        <taxon>Oscillospiraceae</taxon>
        <taxon>Ruminococcus</taxon>
    </lineage>
</organism>
<evidence type="ECO:0000313" key="6">
    <source>
        <dbReference type="EMBL" id="SFW14763.1"/>
    </source>
</evidence>
<dbReference type="InterPro" id="IPR051201">
    <property type="entry name" value="Chloro_Bact_Ser_Proteases"/>
</dbReference>
<proteinExistence type="predicted"/>
<keyword evidence="4" id="KW-0472">Membrane</keyword>
<evidence type="ECO:0000256" key="4">
    <source>
        <dbReference type="SAM" id="Phobius"/>
    </source>
</evidence>
<dbReference type="InterPro" id="IPR009003">
    <property type="entry name" value="Peptidase_S1_PA"/>
</dbReference>
<sequence>MSDNYNDRDHISSGGDRSSGIFGGNSSDNIENSFDYRSNSNETSYDSGSSYAFTSENSSKSSKKKINLILRSAVAVLAVAVLCACGVKVYKFLSVTKDELVAEYTGEPSRTVTKIVDEEKPKDTDKKPLPSLIELASRSDAKPLPDIVDSIMPSVVGVASTFEYEQEQPFSIWGWNPQPQMQQFRATGTGFIISEDGYIVTNSHVVYDEEYKAGKATEVSVLFSDESEHEASIIAYDPDTDIAVLKVNEKGLKPAVLGDSDELRVGELVIAVGNPLGFDLFGTVTSGIVSALNRKIDINARKMNLIQTDAAINSGNSGGPLLNSCGQVIGINSAKMSTSYSSNLASVEGLCFAIPIKEAKSIIDDLINYKYVTGRPQIGITTNDISEAQSRYWNIPVGVYVRTVQEGSAADLAGIEIGDVIIDIEGEAVSTAQELNEIRDKYKAGDTVTITVSRNGRDIRIKVTLQEAKYVSEDLKDPKSDPNTSEN</sequence>
<dbReference type="RefSeq" id="WP_072299163.1">
    <property type="nucleotide sequence ID" value="NZ_FPIP01000001.1"/>
</dbReference>
<dbReference type="PANTHER" id="PTHR43343">
    <property type="entry name" value="PEPTIDASE S12"/>
    <property type="match status" value="1"/>
</dbReference>
<dbReference type="PRINTS" id="PR00834">
    <property type="entry name" value="PROTEASES2C"/>
</dbReference>
<dbReference type="EMBL" id="FPIP01000001">
    <property type="protein sequence ID" value="SFW14763.1"/>
    <property type="molecule type" value="Genomic_DNA"/>
</dbReference>
<evidence type="ECO:0000256" key="3">
    <source>
        <dbReference type="SAM" id="MobiDB-lite"/>
    </source>
</evidence>
<protein>
    <submittedName>
        <fullName evidence="6">Serine protease Do</fullName>
    </submittedName>
</protein>
<dbReference type="Gene3D" id="2.30.42.10">
    <property type="match status" value="1"/>
</dbReference>
<feature type="compositionally biased region" description="Polar residues" evidence="3">
    <location>
        <begin position="24"/>
        <end position="57"/>
    </location>
</feature>